<feature type="disulfide bond" evidence="4">
    <location>
        <begin position="55"/>
        <end position="98"/>
    </location>
</feature>
<dbReference type="PRINTS" id="PR01857">
    <property type="entry name" value="ADAMTSFAMILY"/>
</dbReference>
<dbReference type="AlphaFoldDB" id="A0A482WZI6"/>
<dbReference type="InterPro" id="IPR045371">
    <property type="entry name" value="ADAMTS_CR_3"/>
</dbReference>
<dbReference type="OrthoDB" id="5781878at2759"/>
<comment type="subcellular location">
    <subcellularLocation>
        <location evidence="1">Secreted</location>
    </subcellularLocation>
</comment>
<dbReference type="InParanoid" id="A0A482WZI6"/>
<dbReference type="SUPFAM" id="SSF82895">
    <property type="entry name" value="TSP-1 type 1 repeat"/>
    <property type="match status" value="1"/>
</dbReference>
<dbReference type="PANTHER" id="PTHR13723">
    <property type="entry name" value="ADAMTS A DISINTEGRIN AND METALLOPROTEASE WITH THROMBOSPONDIN MOTIFS PROTEASE"/>
    <property type="match status" value="1"/>
</dbReference>
<proteinExistence type="predicted"/>
<comment type="caution">
    <text evidence="6">The sequence shown here is derived from an EMBL/GenBank/DDBJ whole genome shotgun (WGS) entry which is preliminary data.</text>
</comment>
<evidence type="ECO:0000313" key="7">
    <source>
        <dbReference type="Proteomes" id="UP000291343"/>
    </source>
</evidence>
<dbReference type="STRING" id="195883.A0A482WZI6"/>
<keyword evidence="3 4" id="KW-1015">Disulfide bond</keyword>
<evidence type="ECO:0000256" key="2">
    <source>
        <dbReference type="ARBA" id="ARBA00022525"/>
    </source>
</evidence>
<keyword evidence="7" id="KW-1185">Reference proteome</keyword>
<dbReference type="SMART" id="SM00209">
    <property type="entry name" value="TSP1"/>
    <property type="match status" value="1"/>
</dbReference>
<accession>A0A482WZI6</accession>
<evidence type="ECO:0000259" key="5">
    <source>
        <dbReference type="Pfam" id="PF19236"/>
    </source>
</evidence>
<name>A0A482WZI6_LAOST</name>
<organism evidence="6 7">
    <name type="scientific">Laodelphax striatellus</name>
    <name type="common">Small brown planthopper</name>
    <name type="synonym">Delphax striatella</name>
    <dbReference type="NCBI Taxonomy" id="195883"/>
    <lineage>
        <taxon>Eukaryota</taxon>
        <taxon>Metazoa</taxon>
        <taxon>Ecdysozoa</taxon>
        <taxon>Arthropoda</taxon>
        <taxon>Hexapoda</taxon>
        <taxon>Insecta</taxon>
        <taxon>Pterygota</taxon>
        <taxon>Neoptera</taxon>
        <taxon>Paraneoptera</taxon>
        <taxon>Hemiptera</taxon>
        <taxon>Auchenorrhyncha</taxon>
        <taxon>Fulgoroidea</taxon>
        <taxon>Delphacidae</taxon>
        <taxon>Criomorphinae</taxon>
        <taxon>Laodelphax</taxon>
    </lineage>
</organism>
<sequence length="262" mass="29636">AVIAIWFLGVATRQEVIGIGKYPLQVHRMYRERVAEGLLGIWSQWSSWSECSRSCGGGISTQTRECRPRIEGRHKRKVSGGHCIGMYKRMHICNTQECPAGSVDFRRVQCEAYNGKLFMGRAYTWEPFTDAGNECALNCRALGYRFYATLNNSVADGTSCRPSSKDRATRAMCIGGMCKRLQKLGLFASCAIQRIPGTGKNLFQAFHYNSDKAFILLNHLPGEMFLLGDSARKSQSKKDFRTNHHRIERTCWEICDIRKGDT</sequence>
<dbReference type="Gene3D" id="2.20.100.10">
    <property type="entry name" value="Thrombospondin type-1 (TSP1) repeat"/>
    <property type="match status" value="1"/>
</dbReference>
<dbReference type="InterPro" id="IPR013273">
    <property type="entry name" value="ADAMTS/ADAMTS-like"/>
</dbReference>
<gene>
    <name evidence="6" type="ORF">LSTR_LSTR003740</name>
</gene>
<dbReference type="GO" id="GO:0031012">
    <property type="term" value="C:extracellular matrix"/>
    <property type="evidence" value="ECO:0007669"/>
    <property type="project" value="TreeGrafter"/>
</dbReference>
<feature type="non-terminal residue" evidence="6">
    <location>
        <position position="1"/>
    </location>
</feature>
<feature type="domain" description="ADAMTS/ADAMTS-like cysteine-rich" evidence="5">
    <location>
        <begin position="127"/>
        <end position="183"/>
    </location>
</feature>
<feature type="disulfide bond" evidence="4">
    <location>
        <begin position="51"/>
        <end position="93"/>
    </location>
</feature>
<evidence type="ECO:0000256" key="4">
    <source>
        <dbReference type="PIRSR" id="PIRSR613273-3"/>
    </source>
</evidence>
<dbReference type="GO" id="GO:0004222">
    <property type="term" value="F:metalloendopeptidase activity"/>
    <property type="evidence" value="ECO:0007669"/>
    <property type="project" value="TreeGrafter"/>
</dbReference>
<dbReference type="PROSITE" id="PS50092">
    <property type="entry name" value="TSP1"/>
    <property type="match status" value="1"/>
</dbReference>
<protein>
    <recommendedName>
        <fullName evidence="5">ADAMTS/ADAMTS-like cysteine-rich domain-containing protein</fullName>
    </recommendedName>
</protein>
<evidence type="ECO:0000256" key="3">
    <source>
        <dbReference type="ARBA" id="ARBA00023157"/>
    </source>
</evidence>
<dbReference type="PANTHER" id="PTHR13723:SF316">
    <property type="entry name" value="LONELY HEART, ISOFORM A"/>
    <property type="match status" value="1"/>
</dbReference>
<dbReference type="Pfam" id="PF19236">
    <property type="entry name" value="ADAMTS_CR_3"/>
    <property type="match status" value="1"/>
</dbReference>
<dbReference type="EMBL" id="QKKF02020956">
    <property type="protein sequence ID" value="RZF38997.1"/>
    <property type="molecule type" value="Genomic_DNA"/>
</dbReference>
<dbReference type="GO" id="GO:0006508">
    <property type="term" value="P:proteolysis"/>
    <property type="evidence" value="ECO:0007669"/>
    <property type="project" value="TreeGrafter"/>
</dbReference>
<keyword evidence="2" id="KW-0964">Secreted</keyword>
<dbReference type="InterPro" id="IPR036383">
    <property type="entry name" value="TSP1_rpt_sf"/>
</dbReference>
<dbReference type="InterPro" id="IPR050439">
    <property type="entry name" value="ADAMTS_ADAMTS-like"/>
</dbReference>
<evidence type="ECO:0000256" key="1">
    <source>
        <dbReference type="ARBA" id="ARBA00004613"/>
    </source>
</evidence>
<dbReference type="Pfam" id="PF00090">
    <property type="entry name" value="TSP_1"/>
    <property type="match status" value="1"/>
</dbReference>
<feature type="disulfide bond" evidence="4">
    <location>
        <begin position="66"/>
        <end position="83"/>
    </location>
</feature>
<dbReference type="InterPro" id="IPR000884">
    <property type="entry name" value="TSP1_rpt"/>
</dbReference>
<reference evidence="6 7" key="1">
    <citation type="journal article" date="2017" name="Gigascience">
        <title>Genome sequence of the small brown planthopper, Laodelphax striatellus.</title>
        <authorList>
            <person name="Zhu J."/>
            <person name="Jiang F."/>
            <person name="Wang X."/>
            <person name="Yang P."/>
            <person name="Bao Y."/>
            <person name="Zhao W."/>
            <person name="Wang W."/>
            <person name="Lu H."/>
            <person name="Wang Q."/>
            <person name="Cui N."/>
            <person name="Li J."/>
            <person name="Chen X."/>
            <person name="Luo L."/>
            <person name="Yu J."/>
            <person name="Kang L."/>
            <person name="Cui F."/>
        </authorList>
    </citation>
    <scope>NUCLEOTIDE SEQUENCE [LARGE SCALE GENOMIC DNA]</scope>
    <source>
        <strain evidence="6">Lst14</strain>
    </source>
</reference>
<evidence type="ECO:0000313" key="6">
    <source>
        <dbReference type="EMBL" id="RZF38997.1"/>
    </source>
</evidence>
<dbReference type="Proteomes" id="UP000291343">
    <property type="component" value="Unassembled WGS sequence"/>
</dbReference>
<dbReference type="GO" id="GO:0030198">
    <property type="term" value="P:extracellular matrix organization"/>
    <property type="evidence" value="ECO:0007669"/>
    <property type="project" value="InterPro"/>
</dbReference>
<dbReference type="GO" id="GO:0005576">
    <property type="term" value="C:extracellular region"/>
    <property type="evidence" value="ECO:0007669"/>
    <property type="project" value="UniProtKB-SubCell"/>
</dbReference>